<name>A0A511R2Y8_9DEIN</name>
<dbReference type="EMBL" id="BJXL01000036">
    <property type="protein sequence ID" value="GEM83232.1"/>
    <property type="molecule type" value="Genomic_DNA"/>
</dbReference>
<dbReference type="AlphaFoldDB" id="A0A511R2Y8"/>
<keyword evidence="1" id="KW-1133">Transmembrane helix</keyword>
<feature type="transmembrane region" description="Helical" evidence="1">
    <location>
        <begin position="6"/>
        <end position="26"/>
    </location>
</feature>
<comment type="caution">
    <text evidence="2">The sequence shown here is derived from an EMBL/GenBank/DDBJ whole genome shotgun (WGS) entry which is preliminary data.</text>
</comment>
<evidence type="ECO:0000313" key="3">
    <source>
        <dbReference type="Proteomes" id="UP000321197"/>
    </source>
</evidence>
<dbReference type="Proteomes" id="UP000321197">
    <property type="component" value="Unassembled WGS sequence"/>
</dbReference>
<sequence length="58" mass="6280">MPGAQFGTVEIIVFGVVFAWLVYAGYRLWTATYSPTARWLGMGFVALAVLGLAKGLLE</sequence>
<keyword evidence="1" id="KW-0812">Transmembrane</keyword>
<accession>A0A511R2Y8</accession>
<proteinExistence type="predicted"/>
<protein>
    <submittedName>
        <fullName evidence="2">Uncharacterized protein</fullName>
    </submittedName>
</protein>
<feature type="transmembrane region" description="Helical" evidence="1">
    <location>
        <begin position="38"/>
        <end position="57"/>
    </location>
</feature>
<evidence type="ECO:0000256" key="1">
    <source>
        <dbReference type="SAM" id="Phobius"/>
    </source>
</evidence>
<dbReference type="RefSeq" id="WP_170148238.1">
    <property type="nucleotide sequence ID" value="NZ_BJXL01000036.1"/>
</dbReference>
<gene>
    <name evidence="2" type="ORF">MHY01S_13980</name>
</gene>
<evidence type="ECO:0000313" key="2">
    <source>
        <dbReference type="EMBL" id="GEM83232.1"/>
    </source>
</evidence>
<reference evidence="2 3" key="1">
    <citation type="submission" date="2019-07" db="EMBL/GenBank/DDBJ databases">
        <title>Whole genome shotgun sequence of Meiothermus hypogaeus NBRC 106114.</title>
        <authorList>
            <person name="Hosoyama A."/>
            <person name="Uohara A."/>
            <person name="Ohji S."/>
            <person name="Ichikawa N."/>
        </authorList>
    </citation>
    <scope>NUCLEOTIDE SEQUENCE [LARGE SCALE GENOMIC DNA]</scope>
    <source>
        <strain evidence="2 3">NBRC 106114</strain>
    </source>
</reference>
<keyword evidence="1" id="KW-0472">Membrane</keyword>
<organism evidence="2 3">
    <name type="scientific">Meiothermus hypogaeus NBRC 106114</name>
    <dbReference type="NCBI Taxonomy" id="1227553"/>
    <lineage>
        <taxon>Bacteria</taxon>
        <taxon>Thermotogati</taxon>
        <taxon>Deinococcota</taxon>
        <taxon>Deinococci</taxon>
        <taxon>Thermales</taxon>
        <taxon>Thermaceae</taxon>
        <taxon>Meiothermus</taxon>
    </lineage>
</organism>